<feature type="non-terminal residue" evidence="1">
    <location>
        <position position="1"/>
    </location>
</feature>
<name>A0AAN5C694_9BILA</name>
<accession>A0AAN5C694</accession>
<sequence length="125" mass="13100">VLLEETAEDAHTSHPDNLLGHASILGSETLTSAGVTNLAAGLGELTSTEARVHSNGFADDETILHETTDVLARVGVGDLVDLIGVEPDLSLSALKNCRREAFLQAQIAAAHSAACFPNEGKKDRK</sequence>
<reference evidence="2" key="1">
    <citation type="submission" date="2022-10" db="EMBL/GenBank/DDBJ databases">
        <title>Genome assembly of Pristionchus species.</title>
        <authorList>
            <person name="Yoshida K."/>
            <person name="Sommer R.J."/>
        </authorList>
    </citation>
    <scope>NUCLEOTIDE SEQUENCE [LARGE SCALE GENOMIC DNA]</scope>
    <source>
        <strain evidence="2">RS5460</strain>
    </source>
</reference>
<evidence type="ECO:0000313" key="1">
    <source>
        <dbReference type="EMBL" id="GMR32270.1"/>
    </source>
</evidence>
<protein>
    <submittedName>
        <fullName evidence="1">Uncharacterized protein</fullName>
    </submittedName>
</protein>
<organism evidence="1 2">
    <name type="scientific">Pristionchus mayeri</name>
    <dbReference type="NCBI Taxonomy" id="1317129"/>
    <lineage>
        <taxon>Eukaryota</taxon>
        <taxon>Metazoa</taxon>
        <taxon>Ecdysozoa</taxon>
        <taxon>Nematoda</taxon>
        <taxon>Chromadorea</taxon>
        <taxon>Rhabditida</taxon>
        <taxon>Rhabditina</taxon>
        <taxon>Diplogasteromorpha</taxon>
        <taxon>Diplogasteroidea</taxon>
        <taxon>Neodiplogasteridae</taxon>
        <taxon>Pristionchus</taxon>
    </lineage>
</organism>
<comment type="caution">
    <text evidence="1">The sequence shown here is derived from an EMBL/GenBank/DDBJ whole genome shotgun (WGS) entry which is preliminary data.</text>
</comment>
<gene>
    <name evidence="1" type="ORF">PMAYCL1PPCAC_02465</name>
</gene>
<evidence type="ECO:0000313" key="2">
    <source>
        <dbReference type="Proteomes" id="UP001328107"/>
    </source>
</evidence>
<keyword evidence="2" id="KW-1185">Reference proteome</keyword>
<dbReference type="Proteomes" id="UP001328107">
    <property type="component" value="Unassembled WGS sequence"/>
</dbReference>
<proteinExistence type="predicted"/>
<dbReference type="EMBL" id="BTRK01000001">
    <property type="protein sequence ID" value="GMR32270.1"/>
    <property type="molecule type" value="Genomic_DNA"/>
</dbReference>
<feature type="non-terminal residue" evidence="1">
    <location>
        <position position="125"/>
    </location>
</feature>
<dbReference type="AlphaFoldDB" id="A0AAN5C694"/>